<gene>
    <name evidence="1" type="ORF">DCW74_06615</name>
</gene>
<evidence type="ECO:0000313" key="2">
    <source>
        <dbReference type="Proteomes" id="UP000263517"/>
    </source>
</evidence>
<name>A0A350P276_9ALTE</name>
<reference evidence="1 2" key="1">
    <citation type="journal article" date="2018" name="Nat. Biotechnol.">
        <title>A standardized bacterial taxonomy based on genome phylogeny substantially revises the tree of life.</title>
        <authorList>
            <person name="Parks D.H."/>
            <person name="Chuvochina M."/>
            <person name="Waite D.W."/>
            <person name="Rinke C."/>
            <person name="Skarshewski A."/>
            <person name="Chaumeil P.A."/>
            <person name="Hugenholtz P."/>
        </authorList>
    </citation>
    <scope>NUCLEOTIDE SEQUENCE [LARGE SCALE GENOMIC DNA]</scope>
    <source>
        <strain evidence="1">UBA11978</strain>
    </source>
</reference>
<organism evidence="1 2">
    <name type="scientific">Alteromonas australica</name>
    <dbReference type="NCBI Taxonomy" id="589873"/>
    <lineage>
        <taxon>Bacteria</taxon>
        <taxon>Pseudomonadati</taxon>
        <taxon>Pseudomonadota</taxon>
        <taxon>Gammaproteobacteria</taxon>
        <taxon>Alteromonadales</taxon>
        <taxon>Alteromonadaceae</taxon>
        <taxon>Alteromonas/Salinimonas group</taxon>
        <taxon>Alteromonas</taxon>
    </lineage>
</organism>
<evidence type="ECO:0000313" key="1">
    <source>
        <dbReference type="EMBL" id="HAW75393.1"/>
    </source>
</evidence>
<dbReference type="AlphaFoldDB" id="A0A350P276"/>
<accession>A0A350P276</accession>
<protein>
    <submittedName>
        <fullName evidence="1">Uncharacterized protein</fullName>
    </submittedName>
</protein>
<proteinExistence type="predicted"/>
<dbReference type="Proteomes" id="UP000263517">
    <property type="component" value="Unassembled WGS sequence"/>
</dbReference>
<sequence>MAVIKIDQFRGMSERVNPKKLPDGMSTFAQNTDFTHGTLHGIDTNVNESGATPDFGSYSGNAETLFITKSGKKIVFNDVVDIVESPIPDDSHERIYFTGNANNPPQIASAQGLQGASPSLNMYEINIPRPPAPTVNLSPTTTANAETENPVSTAYLATYVTAFGEEGPPSLVTPSDILDIFTDQTVSVTVGAATGTRNYAYIRIYRTDANGTFRFLHQVNHTGNTGSAFVDNVKDSSLGEEVPTTDHIGPDADMIGLTAMPNGITAGFFDQTLCFSEPYLPHAWPESHRLTTAYDIVGLARMDTGLLVLTKGKPYMVQGSDPSGLVMTELDIAQSCIQKRSIVDMGSSVMYASPDGLVSVSPSGARVLTEAMFTKKQWNDLPISSLRSVRHEDVYVGFAYFTDGSGREGFIFDPRGGMDAFNYIDISNTYVVAAFNHLEEDETHVVFASGIKSKFGAGPSGRQFKWYSKHFFSPRPINFGVMQVEFGTQFTSNMATQITLKGGLDSPTDTIKAFTFSESDGKDITQTLRLPSGTKHHTFSIQVEGSTEIVSITLAEAMSELL</sequence>
<dbReference type="EMBL" id="DNAN01000228">
    <property type="protein sequence ID" value="HAW75393.1"/>
    <property type="molecule type" value="Genomic_DNA"/>
</dbReference>
<comment type="caution">
    <text evidence="1">The sequence shown here is derived from an EMBL/GenBank/DDBJ whole genome shotgun (WGS) entry which is preliminary data.</text>
</comment>